<reference evidence="2 3" key="1">
    <citation type="journal article" date="2023" name="Int. J. Mol. Sci.">
        <title>De Novo Assembly and Annotation of 11 Diverse Shrub Willow (Salix) Genomes Reveals Novel Gene Organization in Sex-Linked Regions.</title>
        <authorList>
            <person name="Hyden B."/>
            <person name="Feng K."/>
            <person name="Yates T.B."/>
            <person name="Jawdy S."/>
            <person name="Cereghino C."/>
            <person name="Smart L.B."/>
            <person name="Muchero W."/>
        </authorList>
    </citation>
    <scope>NUCLEOTIDE SEQUENCE [LARGE SCALE GENOMIC DNA]</scope>
    <source>
        <tissue evidence="2">Shoot tip</tissue>
    </source>
</reference>
<evidence type="ECO:0000313" key="2">
    <source>
        <dbReference type="EMBL" id="KAJ6420934.1"/>
    </source>
</evidence>
<evidence type="ECO:0000313" key="3">
    <source>
        <dbReference type="Proteomes" id="UP001162972"/>
    </source>
</evidence>
<gene>
    <name evidence="2" type="ORF">OIU84_028338</name>
</gene>
<keyword evidence="3" id="KW-1185">Reference proteome</keyword>
<sequence length="170" mass="19340">MAPNYARHLIYVTLLGLQLLLLRFKHPATRLLEQKNTCQEAEIGSRVAVLYSTVPLPSARHFNPPASIQAIVSQHLIEAALLKLYNRYGGRVPRLLEVTSYLLTLEFLSHAKDFHLLKFELPIVGVEMFLPVGSYAGQFLLKNKLQDIVHDEMALVVWQKLSLFQQGSKY</sequence>
<dbReference type="Proteomes" id="UP001162972">
    <property type="component" value="Chromosome 17"/>
</dbReference>
<feature type="signal peptide" evidence="1">
    <location>
        <begin position="1"/>
        <end position="24"/>
    </location>
</feature>
<proteinExistence type="predicted"/>
<name>A0AAD6KEH7_9ROSI</name>
<accession>A0AAD6KEH7</accession>
<keyword evidence="1" id="KW-0732">Signal</keyword>
<comment type="caution">
    <text evidence="2">The sequence shown here is derived from an EMBL/GenBank/DDBJ whole genome shotgun (WGS) entry which is preliminary data.</text>
</comment>
<organism evidence="2 3">
    <name type="scientific">Salix udensis</name>
    <dbReference type="NCBI Taxonomy" id="889485"/>
    <lineage>
        <taxon>Eukaryota</taxon>
        <taxon>Viridiplantae</taxon>
        <taxon>Streptophyta</taxon>
        <taxon>Embryophyta</taxon>
        <taxon>Tracheophyta</taxon>
        <taxon>Spermatophyta</taxon>
        <taxon>Magnoliopsida</taxon>
        <taxon>eudicotyledons</taxon>
        <taxon>Gunneridae</taxon>
        <taxon>Pentapetalae</taxon>
        <taxon>rosids</taxon>
        <taxon>fabids</taxon>
        <taxon>Malpighiales</taxon>
        <taxon>Salicaceae</taxon>
        <taxon>Saliceae</taxon>
        <taxon>Salix</taxon>
    </lineage>
</organism>
<dbReference type="AlphaFoldDB" id="A0AAD6KEH7"/>
<protein>
    <submittedName>
        <fullName evidence="2">Uncharacterized protein</fullName>
    </submittedName>
</protein>
<evidence type="ECO:0000256" key="1">
    <source>
        <dbReference type="SAM" id="SignalP"/>
    </source>
</evidence>
<dbReference type="EMBL" id="JAPFFJ010000008">
    <property type="protein sequence ID" value="KAJ6420934.1"/>
    <property type="molecule type" value="Genomic_DNA"/>
</dbReference>
<feature type="chain" id="PRO_5042282425" evidence="1">
    <location>
        <begin position="25"/>
        <end position="170"/>
    </location>
</feature>